<dbReference type="CDD" id="cd08022">
    <property type="entry name" value="M28_PSMA_like"/>
    <property type="match status" value="1"/>
</dbReference>
<dbReference type="InterPro" id="IPR036757">
    <property type="entry name" value="TFR-like_dimer_dom_sf"/>
</dbReference>
<dbReference type="InterPro" id="IPR039373">
    <property type="entry name" value="Peptidase_M28B"/>
</dbReference>
<dbReference type="EMBL" id="CP111024">
    <property type="protein sequence ID" value="WAR23314.1"/>
    <property type="molecule type" value="Genomic_DNA"/>
</dbReference>
<evidence type="ECO:0000256" key="2">
    <source>
        <dbReference type="SAM" id="Phobius"/>
    </source>
</evidence>
<feature type="domain" description="Transferrin receptor-like dimerisation" evidence="4">
    <location>
        <begin position="584"/>
        <end position="700"/>
    </location>
</feature>
<keyword evidence="7" id="KW-1185">Reference proteome</keyword>
<dbReference type="InterPro" id="IPR003137">
    <property type="entry name" value="PA_domain"/>
</dbReference>
<keyword evidence="2" id="KW-0472">Membrane</keyword>
<evidence type="ECO:0000259" key="5">
    <source>
        <dbReference type="Pfam" id="PF04389"/>
    </source>
</evidence>
<dbReference type="InterPro" id="IPR046450">
    <property type="entry name" value="PA_dom_sf"/>
</dbReference>
<dbReference type="Gene3D" id="1.20.930.40">
    <property type="entry name" value="Transferrin receptor-like, dimerisation domain"/>
    <property type="match status" value="1"/>
</dbReference>
<dbReference type="Proteomes" id="UP001164746">
    <property type="component" value="Chromosome 13"/>
</dbReference>
<dbReference type="PANTHER" id="PTHR10404:SF77">
    <property type="entry name" value="GLUTAMATE CARBOXYPEPTIDASE 2 HOMOLOG"/>
    <property type="match status" value="1"/>
</dbReference>
<evidence type="ECO:0000313" key="6">
    <source>
        <dbReference type="EMBL" id="WAR23314.1"/>
    </source>
</evidence>
<dbReference type="PANTHER" id="PTHR10404">
    <property type="entry name" value="N-ACETYLATED-ALPHA-LINKED ACIDIC DIPEPTIDASE"/>
    <property type="match status" value="1"/>
</dbReference>
<dbReference type="InterPro" id="IPR007365">
    <property type="entry name" value="TFR-like_dimer_dom"/>
</dbReference>
<name>A0ABY7FR29_MYAAR</name>
<dbReference type="InterPro" id="IPR007484">
    <property type="entry name" value="Peptidase_M28"/>
</dbReference>
<keyword evidence="2" id="KW-1133">Transmembrane helix</keyword>
<evidence type="ECO:0000259" key="4">
    <source>
        <dbReference type="Pfam" id="PF04253"/>
    </source>
</evidence>
<feature type="domain" description="PA" evidence="3">
    <location>
        <begin position="132"/>
        <end position="219"/>
    </location>
</feature>
<dbReference type="Pfam" id="PF02225">
    <property type="entry name" value="PA"/>
    <property type="match status" value="1"/>
</dbReference>
<dbReference type="Pfam" id="PF04253">
    <property type="entry name" value="TFR_dimer"/>
    <property type="match status" value="1"/>
</dbReference>
<sequence>MKGTVTDSKVDGAPSASTPCWMIVLVVVSLIIAIAVGIVIEKPHLAGTQGNYELALKIRDYWDKIGVDSVTLTPYTVELSYPNVSDLNYVEIVDENGVSVYKSDLKFPVLRNQDNKTNIVTPFSAYSSKGDVKGNIVYVNYGRVEDFDFLENNASVSVDGKIVMARYGKIFRGNKVQEAERRGAIGVILYSDPGDIAADKTDTVYPDDWWLPPSGVQLGHVRMSNVGDPLTPFYPATATAYHKKDPDEYMPSIPCHPIGYGVAVDILRSLNGTEVPFPWRGKMNTTYRFGDSFHNNGWKAHIHVATYPKQAPLYNVIGIIKGEVEPDRYVIVGGQRDAWVFGALDPSSGTAVFLEMARVLAELVTSGRWRPRRSIVMCSWDAEEYGKIGSIEWVEQYIKPLSGRAVAYLNVDTALEGNYSLRALGTPLLYQPLYSAAQKVPNPNTSEIAAGRSTVYDTWFITSPRSDKNVPRISLPGSGSDYAPFRDRVGIPIMDIRYTWDRKMWKISKWPMYHTVYETFYLVDQIMDRGRAVGQVWLEMIRQLSDDLILPFNVTDLVSTVSEQTASLLQRFGKVMHENGIQTEILQEAVANLTDSVNHFEHELHTFNKQDPYLVRRINDQLMSIERSFIDPQGLPGRRYKHHLLFTESSMDNYAGSSYPGLTDALTRIVHGENVKAQWDVVHKHFSVLLFVLQSAQSVIKDTTDFMFSY</sequence>
<gene>
    <name evidence="6" type="ORF">MAR_036983</name>
</gene>
<feature type="transmembrane region" description="Helical" evidence="2">
    <location>
        <begin position="20"/>
        <end position="40"/>
    </location>
</feature>
<reference evidence="6" key="1">
    <citation type="submission" date="2022-11" db="EMBL/GenBank/DDBJ databases">
        <title>Centuries of genome instability and evolution in soft-shell clam transmissible cancer (bioRxiv).</title>
        <authorList>
            <person name="Hart S.F.M."/>
            <person name="Yonemitsu M.A."/>
            <person name="Giersch R.M."/>
            <person name="Beal B.F."/>
            <person name="Arriagada G."/>
            <person name="Davis B.W."/>
            <person name="Ostrander E.A."/>
            <person name="Goff S.P."/>
            <person name="Metzger M.J."/>
        </authorList>
    </citation>
    <scope>NUCLEOTIDE SEQUENCE</scope>
    <source>
        <strain evidence="6">MELC-2E11</strain>
        <tissue evidence="6">Siphon/mantle</tissue>
    </source>
</reference>
<comment type="similarity">
    <text evidence="1">Belongs to the peptidase M28 family. M28B subfamily.</text>
</comment>
<evidence type="ECO:0000259" key="3">
    <source>
        <dbReference type="Pfam" id="PF02225"/>
    </source>
</evidence>
<evidence type="ECO:0000256" key="1">
    <source>
        <dbReference type="ARBA" id="ARBA00005634"/>
    </source>
</evidence>
<dbReference type="SUPFAM" id="SSF52025">
    <property type="entry name" value="PA domain"/>
    <property type="match status" value="1"/>
</dbReference>
<feature type="domain" description="Peptidase M28" evidence="5">
    <location>
        <begin position="315"/>
        <end position="505"/>
    </location>
</feature>
<dbReference type="CDD" id="cd02121">
    <property type="entry name" value="PA_GCPII_like"/>
    <property type="match status" value="1"/>
</dbReference>
<protein>
    <submittedName>
        <fullName evidence="6">NALD2-like protein</fullName>
    </submittedName>
</protein>
<dbReference type="Pfam" id="PF04389">
    <property type="entry name" value="Peptidase_M28"/>
    <property type="match status" value="1"/>
</dbReference>
<organism evidence="6 7">
    <name type="scientific">Mya arenaria</name>
    <name type="common">Soft-shell clam</name>
    <dbReference type="NCBI Taxonomy" id="6604"/>
    <lineage>
        <taxon>Eukaryota</taxon>
        <taxon>Metazoa</taxon>
        <taxon>Spiralia</taxon>
        <taxon>Lophotrochozoa</taxon>
        <taxon>Mollusca</taxon>
        <taxon>Bivalvia</taxon>
        <taxon>Autobranchia</taxon>
        <taxon>Heteroconchia</taxon>
        <taxon>Euheterodonta</taxon>
        <taxon>Imparidentia</taxon>
        <taxon>Neoheterodontei</taxon>
        <taxon>Myida</taxon>
        <taxon>Myoidea</taxon>
        <taxon>Myidae</taxon>
        <taxon>Mya</taxon>
    </lineage>
</organism>
<proteinExistence type="inferred from homology"/>
<dbReference type="Gene3D" id="3.50.30.30">
    <property type="match status" value="1"/>
</dbReference>
<keyword evidence="2" id="KW-0812">Transmembrane</keyword>
<accession>A0ABY7FR29</accession>
<dbReference type="SUPFAM" id="SSF47672">
    <property type="entry name" value="Transferrin receptor-like dimerisation domain"/>
    <property type="match status" value="1"/>
</dbReference>
<evidence type="ECO:0000313" key="7">
    <source>
        <dbReference type="Proteomes" id="UP001164746"/>
    </source>
</evidence>
<dbReference type="SUPFAM" id="SSF53187">
    <property type="entry name" value="Zn-dependent exopeptidases"/>
    <property type="match status" value="1"/>
</dbReference>
<dbReference type="Gene3D" id="3.40.630.10">
    <property type="entry name" value="Zn peptidases"/>
    <property type="match status" value="1"/>
</dbReference>